<dbReference type="InterPro" id="IPR002110">
    <property type="entry name" value="Ankyrin_rpt"/>
</dbReference>
<evidence type="ECO:0000313" key="5">
    <source>
        <dbReference type="Proteomes" id="UP000728185"/>
    </source>
</evidence>
<proteinExistence type="predicted"/>
<dbReference type="PRINTS" id="PR01415">
    <property type="entry name" value="ANKYRIN"/>
</dbReference>
<dbReference type="PANTHER" id="PTHR24173:SF74">
    <property type="entry name" value="ANKYRIN REPEAT DOMAIN-CONTAINING PROTEIN 16"/>
    <property type="match status" value="1"/>
</dbReference>
<evidence type="ECO:0000313" key="4">
    <source>
        <dbReference type="EMBL" id="KAA0198523.1"/>
    </source>
</evidence>
<dbReference type="PROSITE" id="PS50088">
    <property type="entry name" value="ANK_REPEAT"/>
    <property type="match status" value="5"/>
</dbReference>
<dbReference type="OrthoDB" id="7464126at2759"/>
<feature type="repeat" description="ANK" evidence="3">
    <location>
        <begin position="144"/>
        <end position="176"/>
    </location>
</feature>
<evidence type="ECO:0000256" key="3">
    <source>
        <dbReference type="PROSITE-ProRule" id="PRU00023"/>
    </source>
</evidence>
<dbReference type="InterPro" id="IPR036770">
    <property type="entry name" value="Ankyrin_rpt-contain_sf"/>
</dbReference>
<protein>
    <submittedName>
        <fullName evidence="4">Transient receptor potential cation channel subfamily A member 1</fullName>
    </submittedName>
</protein>
<dbReference type="Pfam" id="PF00023">
    <property type="entry name" value="Ank"/>
    <property type="match status" value="1"/>
</dbReference>
<gene>
    <name evidence="4" type="ORF">FBUS_08053</name>
</gene>
<dbReference type="Proteomes" id="UP000728185">
    <property type="component" value="Unassembled WGS sequence"/>
</dbReference>
<evidence type="ECO:0000256" key="1">
    <source>
        <dbReference type="ARBA" id="ARBA00022737"/>
    </source>
</evidence>
<feature type="non-terminal residue" evidence="4">
    <location>
        <position position="302"/>
    </location>
</feature>
<reference evidence="4" key="1">
    <citation type="submission" date="2019-05" db="EMBL/GenBank/DDBJ databases">
        <title>Annotation for the trematode Fasciolopsis buski.</title>
        <authorList>
            <person name="Choi Y.-J."/>
        </authorList>
    </citation>
    <scope>NUCLEOTIDE SEQUENCE</scope>
    <source>
        <strain evidence="4">HT</strain>
        <tissue evidence="4">Whole worm</tissue>
    </source>
</reference>
<organism evidence="4 5">
    <name type="scientific">Fasciolopsis buskii</name>
    <dbReference type="NCBI Taxonomy" id="27845"/>
    <lineage>
        <taxon>Eukaryota</taxon>
        <taxon>Metazoa</taxon>
        <taxon>Spiralia</taxon>
        <taxon>Lophotrochozoa</taxon>
        <taxon>Platyhelminthes</taxon>
        <taxon>Trematoda</taxon>
        <taxon>Digenea</taxon>
        <taxon>Plagiorchiida</taxon>
        <taxon>Echinostomata</taxon>
        <taxon>Echinostomatoidea</taxon>
        <taxon>Fasciolidae</taxon>
        <taxon>Fasciolopsis</taxon>
    </lineage>
</organism>
<dbReference type="AlphaFoldDB" id="A0A8E0S7Y4"/>
<evidence type="ECO:0000256" key="2">
    <source>
        <dbReference type="ARBA" id="ARBA00023043"/>
    </source>
</evidence>
<keyword evidence="4" id="KW-0675">Receptor</keyword>
<accession>A0A8E0S7Y4</accession>
<feature type="repeat" description="ANK" evidence="3">
    <location>
        <begin position="213"/>
        <end position="245"/>
    </location>
</feature>
<feature type="repeat" description="ANK" evidence="3">
    <location>
        <begin position="109"/>
        <end position="141"/>
    </location>
</feature>
<dbReference type="PANTHER" id="PTHR24173">
    <property type="entry name" value="ANKYRIN REPEAT CONTAINING"/>
    <property type="match status" value="1"/>
</dbReference>
<keyword evidence="1" id="KW-0677">Repeat</keyword>
<dbReference type="SMART" id="SM00248">
    <property type="entry name" value="ANK"/>
    <property type="match status" value="7"/>
</dbReference>
<dbReference type="PROSITE" id="PS50297">
    <property type="entry name" value="ANK_REP_REGION"/>
    <property type="match status" value="4"/>
</dbReference>
<dbReference type="Gene3D" id="1.25.40.20">
    <property type="entry name" value="Ankyrin repeat-containing domain"/>
    <property type="match status" value="2"/>
</dbReference>
<keyword evidence="5" id="KW-1185">Reference proteome</keyword>
<feature type="repeat" description="ANK" evidence="3">
    <location>
        <begin position="19"/>
        <end position="75"/>
    </location>
</feature>
<dbReference type="EMBL" id="LUCM01001668">
    <property type="protein sequence ID" value="KAA0198523.1"/>
    <property type="molecule type" value="Genomic_DNA"/>
</dbReference>
<name>A0A8E0S7Y4_9TREM</name>
<comment type="caution">
    <text evidence="4">The sequence shown here is derived from an EMBL/GenBank/DDBJ whole genome shotgun (WGS) entry which is preliminary data.</text>
</comment>
<keyword evidence="2 3" id="KW-0040">ANK repeat</keyword>
<sequence>MILIGMSSCFVDVNAKTLHGLTPLHFAAKHGKEDVAESEKCVTDKEFVSALPTEVDDPMIAYLVQHGAKVNERDQNGLTPLHYAAARGRVMAAKQLLREGAIVECTDYEEMTPLLMAVKNQHRSLVELLLDSDADYMRMDKWHNNVTPLIFAAKLGKVDICDELLNNGADCFQQDSYHNNALFCAIMNKHHAVVERLISTDRGAELLQTKDDSENSPLHVAVRTGSLKTTDLLLNSDTSIWSVNSSEHTPLHVAAIHGRYGLVSAFDQLSPSEIIYSAFQSFVYLFWLTSPGAHVGVDFELR</sequence>
<dbReference type="SUPFAM" id="SSF48403">
    <property type="entry name" value="Ankyrin repeat"/>
    <property type="match status" value="1"/>
</dbReference>
<dbReference type="Pfam" id="PF12796">
    <property type="entry name" value="Ank_2"/>
    <property type="match status" value="3"/>
</dbReference>
<feature type="repeat" description="ANK" evidence="3">
    <location>
        <begin position="76"/>
        <end position="108"/>
    </location>
</feature>